<feature type="transmembrane region" description="Helical" evidence="1">
    <location>
        <begin position="205"/>
        <end position="223"/>
    </location>
</feature>
<feature type="transmembrane region" description="Helical" evidence="1">
    <location>
        <begin position="243"/>
        <end position="259"/>
    </location>
</feature>
<keyword evidence="4" id="KW-1185">Reference proteome</keyword>
<evidence type="ECO:0000313" key="4">
    <source>
        <dbReference type="Proteomes" id="UP000807769"/>
    </source>
</evidence>
<feature type="transmembrane region" description="Helical" evidence="1">
    <location>
        <begin position="551"/>
        <end position="575"/>
    </location>
</feature>
<evidence type="ECO:0000313" key="3">
    <source>
        <dbReference type="EMBL" id="KAG1809185.1"/>
    </source>
</evidence>
<evidence type="ECO:0000256" key="1">
    <source>
        <dbReference type="SAM" id="Phobius"/>
    </source>
</evidence>
<proteinExistence type="predicted"/>
<reference evidence="3" key="1">
    <citation type="journal article" date="2020" name="New Phytol.">
        <title>Comparative genomics reveals dynamic genome evolution in host specialist ectomycorrhizal fungi.</title>
        <authorList>
            <person name="Lofgren L.A."/>
            <person name="Nguyen N.H."/>
            <person name="Vilgalys R."/>
            <person name="Ruytinx J."/>
            <person name="Liao H.L."/>
            <person name="Branco S."/>
            <person name="Kuo A."/>
            <person name="LaButti K."/>
            <person name="Lipzen A."/>
            <person name="Andreopoulos W."/>
            <person name="Pangilinan J."/>
            <person name="Riley R."/>
            <person name="Hundley H."/>
            <person name="Na H."/>
            <person name="Barry K."/>
            <person name="Grigoriev I.V."/>
            <person name="Stajich J.E."/>
            <person name="Kennedy P.G."/>
        </authorList>
    </citation>
    <scope>NUCLEOTIDE SEQUENCE</scope>
    <source>
        <strain evidence="3">MN1</strain>
    </source>
</reference>
<gene>
    <name evidence="3" type="ORF">BJ212DRAFT_1589920</name>
</gene>
<organism evidence="3 4">
    <name type="scientific">Suillus subaureus</name>
    <dbReference type="NCBI Taxonomy" id="48587"/>
    <lineage>
        <taxon>Eukaryota</taxon>
        <taxon>Fungi</taxon>
        <taxon>Dikarya</taxon>
        <taxon>Basidiomycota</taxon>
        <taxon>Agaricomycotina</taxon>
        <taxon>Agaricomycetes</taxon>
        <taxon>Agaricomycetidae</taxon>
        <taxon>Boletales</taxon>
        <taxon>Suillineae</taxon>
        <taxon>Suillaceae</taxon>
        <taxon>Suillus</taxon>
    </lineage>
</organism>
<dbReference type="AlphaFoldDB" id="A0A9P7E228"/>
<evidence type="ECO:0000256" key="2">
    <source>
        <dbReference type="SAM" id="SignalP"/>
    </source>
</evidence>
<feature type="transmembrane region" description="Helical" evidence="1">
    <location>
        <begin position="115"/>
        <end position="137"/>
    </location>
</feature>
<sequence length="580" mass="63491">MLSHKGSQAAVLLLLVHAAGTVVAAVDFTQCLNDIVQNANATQNLAGLLNGDGNPVSNVADATSISYSLCTSSCGTGQEPFQWSVFSQEFSAWLLPNLALISQLPFGAQYRLDNLMSAVLTVGSPALAGYSLFITLLNSRWINRRFDHLVDYPNSRFVLSILSSLQQVPLRLHPDRARLPSLIVLPENDSWWKCLAEFVDYTHTWSIASATSIAWVVVAYILTVANSLSNVYANVQSNGEATGSMWLWLIPIVVGWLQLSPKCDFNRLQAAYDRADRHSMHAGTSDIGAGMFPASSRRPLAITAKEDDVMSPDELLTPPVFNYSRSLRWASTADTIFMVFKAASEKARIHLPVCRSDWVESSINIESVTTQDNDDRNRHGPLQHVSMYYIQPNMVQSLSSHWAPGVFTRMVTASCASLALQWGTVGAAFLVGWFTPTTGIGCRTMGYLLYGVISTLVWMMLLLSSILAHSATADPRRVSLYARIALGFSHVLRWTGKLLALLNFCLVIMACVFQYSSFYDRCYCNSSVFSRRGAAYAVIIETAAQAAQAKAAWIGALVLACTSASVFLGVLNLLLDTLPP</sequence>
<dbReference type="GeneID" id="64636488"/>
<accession>A0A9P7E228</accession>
<keyword evidence="1" id="KW-0472">Membrane</keyword>
<feature type="transmembrane region" description="Helical" evidence="1">
    <location>
        <begin position="498"/>
        <end position="516"/>
    </location>
</feature>
<name>A0A9P7E228_9AGAM</name>
<feature type="chain" id="PRO_5040505459" evidence="2">
    <location>
        <begin position="25"/>
        <end position="580"/>
    </location>
</feature>
<comment type="caution">
    <text evidence="3">The sequence shown here is derived from an EMBL/GenBank/DDBJ whole genome shotgun (WGS) entry which is preliminary data.</text>
</comment>
<feature type="signal peptide" evidence="2">
    <location>
        <begin position="1"/>
        <end position="24"/>
    </location>
</feature>
<keyword evidence="1" id="KW-1133">Transmembrane helix</keyword>
<keyword evidence="1" id="KW-0812">Transmembrane</keyword>
<dbReference type="RefSeq" id="XP_041189094.1">
    <property type="nucleotide sequence ID" value="XM_041342472.1"/>
</dbReference>
<dbReference type="OrthoDB" id="5392263at2759"/>
<keyword evidence="2" id="KW-0732">Signal</keyword>
<dbReference type="EMBL" id="JABBWG010000035">
    <property type="protein sequence ID" value="KAG1809185.1"/>
    <property type="molecule type" value="Genomic_DNA"/>
</dbReference>
<protein>
    <submittedName>
        <fullName evidence="3">Uncharacterized protein</fullName>
    </submittedName>
</protein>
<feature type="transmembrane region" description="Helical" evidence="1">
    <location>
        <begin position="415"/>
        <end position="435"/>
    </location>
</feature>
<dbReference type="Proteomes" id="UP000807769">
    <property type="component" value="Unassembled WGS sequence"/>
</dbReference>
<feature type="transmembrane region" description="Helical" evidence="1">
    <location>
        <begin position="447"/>
        <end position="468"/>
    </location>
</feature>